<evidence type="ECO:0000313" key="2">
    <source>
        <dbReference type="EMBL" id="GJN10975.1"/>
    </source>
</evidence>
<comment type="caution">
    <text evidence="2">The sequence shown here is derived from an EMBL/GenBank/DDBJ whole genome shotgun (WGS) entry which is preliminary data.</text>
</comment>
<evidence type="ECO:0000256" key="1">
    <source>
        <dbReference type="SAM" id="MobiDB-lite"/>
    </source>
</evidence>
<reference evidence="2" key="1">
    <citation type="journal article" date="2018" name="DNA Res.">
        <title>Multiple hybrid de novo genome assembly of finger millet, an orphan allotetraploid crop.</title>
        <authorList>
            <person name="Hatakeyama M."/>
            <person name="Aluri S."/>
            <person name="Balachadran M.T."/>
            <person name="Sivarajan S.R."/>
            <person name="Patrignani A."/>
            <person name="Gruter S."/>
            <person name="Poveda L."/>
            <person name="Shimizu-Inatsugi R."/>
            <person name="Baeten J."/>
            <person name="Francoijs K.J."/>
            <person name="Nataraja K.N."/>
            <person name="Reddy Y.A.N."/>
            <person name="Phadnis S."/>
            <person name="Ravikumar R.L."/>
            <person name="Schlapbach R."/>
            <person name="Sreeman S.M."/>
            <person name="Shimizu K.K."/>
        </authorList>
    </citation>
    <scope>NUCLEOTIDE SEQUENCE</scope>
</reference>
<organism evidence="2 3">
    <name type="scientific">Eleusine coracana subsp. coracana</name>
    <dbReference type="NCBI Taxonomy" id="191504"/>
    <lineage>
        <taxon>Eukaryota</taxon>
        <taxon>Viridiplantae</taxon>
        <taxon>Streptophyta</taxon>
        <taxon>Embryophyta</taxon>
        <taxon>Tracheophyta</taxon>
        <taxon>Spermatophyta</taxon>
        <taxon>Magnoliopsida</taxon>
        <taxon>Liliopsida</taxon>
        <taxon>Poales</taxon>
        <taxon>Poaceae</taxon>
        <taxon>PACMAD clade</taxon>
        <taxon>Chloridoideae</taxon>
        <taxon>Cynodonteae</taxon>
        <taxon>Eleusininae</taxon>
        <taxon>Eleusine</taxon>
    </lineage>
</organism>
<reference evidence="2" key="2">
    <citation type="submission" date="2021-12" db="EMBL/GenBank/DDBJ databases">
        <title>Resequencing data analysis of finger millet.</title>
        <authorList>
            <person name="Hatakeyama M."/>
            <person name="Aluri S."/>
            <person name="Balachadran M.T."/>
            <person name="Sivarajan S.R."/>
            <person name="Poveda L."/>
            <person name="Shimizu-Inatsugi R."/>
            <person name="Schlapbach R."/>
            <person name="Sreeman S.M."/>
            <person name="Shimizu K.K."/>
        </authorList>
    </citation>
    <scope>NUCLEOTIDE SEQUENCE</scope>
</reference>
<protein>
    <submittedName>
        <fullName evidence="2">Uncharacterized protein</fullName>
    </submittedName>
</protein>
<dbReference type="Proteomes" id="UP001054889">
    <property type="component" value="Unassembled WGS sequence"/>
</dbReference>
<accession>A0AAV5DM64</accession>
<name>A0AAV5DM64_ELECO</name>
<dbReference type="AlphaFoldDB" id="A0AAV5DM64"/>
<feature type="compositionally biased region" description="Basic and acidic residues" evidence="1">
    <location>
        <begin position="1"/>
        <end position="18"/>
    </location>
</feature>
<feature type="region of interest" description="Disordered" evidence="1">
    <location>
        <begin position="1"/>
        <end position="32"/>
    </location>
</feature>
<gene>
    <name evidence="2" type="primary">ga29126</name>
    <name evidence="2" type="ORF">PR202_ga29126</name>
</gene>
<sequence length="202" mass="23397">MDNTMPKERNVEGEKKPSQEQQQKDSSGVMKSRIDRQLKPPLDFSKLHDKRTCPYIKFEVLENAYKLAIDCKEQVILKFKDISMTDPQLEKCLQGGQDARDLIIILMELLDPKIGDIKRIFCSPLDKDDECLEEKILGALPFVKRNRIRATSSKLSDNTILQDEFVKRVKFGHVQYLLLHKKNNGKVPDTVVELLKKRKQDT</sequence>
<evidence type="ECO:0000313" key="3">
    <source>
        <dbReference type="Proteomes" id="UP001054889"/>
    </source>
</evidence>
<dbReference type="EMBL" id="BQKI01000018">
    <property type="protein sequence ID" value="GJN10975.1"/>
    <property type="molecule type" value="Genomic_DNA"/>
</dbReference>
<keyword evidence="3" id="KW-1185">Reference proteome</keyword>
<proteinExistence type="predicted"/>